<proteinExistence type="predicted"/>
<organism evidence="3 4">
    <name type="scientific">Rhizophagus irregularis</name>
    <dbReference type="NCBI Taxonomy" id="588596"/>
    <lineage>
        <taxon>Eukaryota</taxon>
        <taxon>Fungi</taxon>
        <taxon>Fungi incertae sedis</taxon>
        <taxon>Mucoromycota</taxon>
        <taxon>Glomeromycotina</taxon>
        <taxon>Glomeromycetes</taxon>
        <taxon>Glomerales</taxon>
        <taxon>Glomeraceae</taxon>
        <taxon>Rhizophagus</taxon>
    </lineage>
</organism>
<reference evidence="3 4" key="2">
    <citation type="submission" date="2017-10" db="EMBL/GenBank/DDBJ databases">
        <title>Extensive intraspecific genome diversity in a model arbuscular mycorrhizal fungus.</title>
        <authorList>
            <person name="Chen E.C.H."/>
            <person name="Morin E."/>
            <person name="Baudet D."/>
            <person name="Noel J."/>
            <person name="Ndikumana S."/>
            <person name="Charron P."/>
            <person name="St-Onge C."/>
            <person name="Giorgi J."/>
            <person name="Grigoriev I.V."/>
            <person name="Roux C."/>
            <person name="Martin F.M."/>
            <person name="Corradi N."/>
        </authorList>
    </citation>
    <scope>NUCLEOTIDE SEQUENCE [LARGE SCALE GENOMIC DNA]</scope>
    <source>
        <strain evidence="3 4">C2</strain>
    </source>
</reference>
<feature type="compositionally biased region" description="Low complexity" evidence="1">
    <location>
        <begin position="64"/>
        <end position="85"/>
    </location>
</feature>
<reference evidence="3 4" key="1">
    <citation type="submission" date="2016-04" db="EMBL/GenBank/DDBJ databases">
        <title>Genome analyses suggest a sexual origin of heterokaryosis in a supposedly ancient asexual fungus.</title>
        <authorList>
            <person name="Ropars J."/>
            <person name="Sedzielewska K."/>
            <person name="Noel J."/>
            <person name="Charron P."/>
            <person name="Farinelli L."/>
            <person name="Marton T."/>
            <person name="Kruger M."/>
            <person name="Pelin A."/>
            <person name="Brachmann A."/>
            <person name="Corradi N."/>
        </authorList>
    </citation>
    <scope>NUCLEOTIDE SEQUENCE [LARGE SCALE GENOMIC DNA]</scope>
    <source>
        <strain evidence="3 4">C2</strain>
    </source>
</reference>
<sequence length="342" mass="38713">MASKNAIILAAAMSDVTNNRVITHHDYITRKLGNVRYQELDTNALHQSHLVGGPVPNNIQNLNIQQPNPTINNNNNDNNNNNNNNGEITLSIKPLSGKAFKIRVNPTDTIYQVKQKIQDEQGILPEVQRLLFQGNQLENGRSLTSCEIQDNTEIFLVLRQRGGDEIYFIHSDHLDPQYDCDFTTIRDVGKTFMRGPFEYKRPCGWNRIALNVLNKYGENVWLGVGGIRNSGTASCQNEWPVSYHGTSRHNNNTIADEGFNYARNRNFNFTHGIYSTPDVNVALKYATRFVHEGNNYAVIFQNRVNPVNLERITNQETGGAGEYWISRNGGDVRSYGICIKKI</sequence>
<evidence type="ECO:0000313" key="4">
    <source>
        <dbReference type="Proteomes" id="UP000233469"/>
    </source>
</evidence>
<feature type="domain" description="Ubiquitin-like" evidence="2">
    <location>
        <begin position="88"/>
        <end position="163"/>
    </location>
</feature>
<gene>
    <name evidence="3" type="ORF">RhiirC2_734111</name>
</gene>
<dbReference type="PROSITE" id="PS50053">
    <property type="entry name" value="UBIQUITIN_2"/>
    <property type="match status" value="1"/>
</dbReference>
<accession>A0A2N1NRQ6</accession>
<name>A0A2N1NRQ6_9GLOM</name>
<dbReference type="Proteomes" id="UP000233469">
    <property type="component" value="Unassembled WGS sequence"/>
</dbReference>
<dbReference type="SUPFAM" id="SSF54236">
    <property type="entry name" value="Ubiquitin-like"/>
    <property type="match status" value="1"/>
</dbReference>
<dbReference type="SUPFAM" id="SSF56399">
    <property type="entry name" value="ADP-ribosylation"/>
    <property type="match status" value="1"/>
</dbReference>
<dbReference type="SMART" id="SM00213">
    <property type="entry name" value="UBQ"/>
    <property type="match status" value="1"/>
</dbReference>
<dbReference type="Gene3D" id="3.10.20.90">
    <property type="entry name" value="Phosphatidylinositol 3-kinase Catalytic Subunit, Chain A, domain 1"/>
    <property type="match status" value="1"/>
</dbReference>
<protein>
    <submittedName>
        <fullName evidence="3">Ubiquitin-domain-containing protein</fullName>
    </submittedName>
</protein>
<dbReference type="AlphaFoldDB" id="A0A2N1NRQ6"/>
<comment type="caution">
    <text evidence="3">The sequence shown here is derived from an EMBL/GenBank/DDBJ whole genome shotgun (WGS) entry which is preliminary data.</text>
</comment>
<dbReference type="OrthoDB" id="428577at2759"/>
<dbReference type="PRINTS" id="PR00348">
    <property type="entry name" value="UBIQUITIN"/>
</dbReference>
<dbReference type="InterPro" id="IPR019956">
    <property type="entry name" value="Ubiquitin_dom"/>
</dbReference>
<dbReference type="Gene3D" id="3.90.228.10">
    <property type="match status" value="1"/>
</dbReference>
<dbReference type="EMBL" id="LLXL01000179">
    <property type="protein sequence ID" value="PKK76524.1"/>
    <property type="molecule type" value="Genomic_DNA"/>
</dbReference>
<feature type="region of interest" description="Disordered" evidence="1">
    <location>
        <begin position="64"/>
        <end position="86"/>
    </location>
</feature>
<dbReference type="InterPro" id="IPR000626">
    <property type="entry name" value="Ubiquitin-like_dom"/>
</dbReference>
<dbReference type="PANTHER" id="PTHR36649:SF28">
    <property type="entry name" value="UBIQUITIN-LIKE DOMAIN-CONTAINING PROTEIN"/>
    <property type="match status" value="1"/>
</dbReference>
<dbReference type="VEuPathDB" id="FungiDB:FUN_011786"/>
<evidence type="ECO:0000256" key="1">
    <source>
        <dbReference type="SAM" id="MobiDB-lite"/>
    </source>
</evidence>
<dbReference type="InterPro" id="IPR029071">
    <property type="entry name" value="Ubiquitin-like_domsf"/>
</dbReference>
<dbReference type="VEuPathDB" id="FungiDB:RhiirA1_408602"/>
<dbReference type="FunFam" id="3.10.20.90:FF:000205">
    <property type="entry name" value="2'-5'-oligoadenylate synthase-like protein 2"/>
    <property type="match status" value="1"/>
</dbReference>
<dbReference type="Pfam" id="PF00240">
    <property type="entry name" value="ubiquitin"/>
    <property type="match status" value="1"/>
</dbReference>
<evidence type="ECO:0000313" key="3">
    <source>
        <dbReference type="EMBL" id="PKK76524.1"/>
    </source>
</evidence>
<evidence type="ECO:0000259" key="2">
    <source>
        <dbReference type="PROSITE" id="PS50053"/>
    </source>
</evidence>
<dbReference type="PANTHER" id="PTHR36649">
    <property type="entry name" value="UBIQUITIN-LIKE DOMAIN-CONTAINING PROTEIN"/>
    <property type="match status" value="1"/>
</dbReference>